<evidence type="ECO:0000313" key="14">
    <source>
        <dbReference type="Proteomes" id="UP000178235"/>
    </source>
</evidence>
<evidence type="ECO:0000256" key="3">
    <source>
        <dbReference type="ARBA" id="ARBA00022676"/>
    </source>
</evidence>
<dbReference type="Pfam" id="PF04101">
    <property type="entry name" value="Glyco_tran_28_C"/>
    <property type="match status" value="1"/>
</dbReference>
<keyword evidence="5 10" id="KW-0133">Cell shape</keyword>
<accession>A0A1F6VFY8</accession>
<evidence type="ECO:0000259" key="11">
    <source>
        <dbReference type="Pfam" id="PF03033"/>
    </source>
</evidence>
<dbReference type="GO" id="GO:0005886">
    <property type="term" value="C:plasma membrane"/>
    <property type="evidence" value="ECO:0007669"/>
    <property type="project" value="UniProtKB-SubCell"/>
</dbReference>
<gene>
    <name evidence="10" type="primary">murG</name>
    <name evidence="13" type="ORF">A2738_01680</name>
</gene>
<keyword evidence="4 10" id="KW-0808">Transferase</keyword>
<sequence>MKIVFTGGGTGGHFYPIIAVAQKVNQIVDNENITSVKLYYVSDSPYDKEMLFENRLIYEEISAGKMRTRTSFKGRFLNFLDIFKIFFGTVNAIYKMFSIFPDVVFGKGGYASFPAIFAARLLRIPVVIHESDSAPGRVNKWAGHFAKKIAVSFIEAAEFFPKKGIAWTGQPTRTEIENPASRNEALEYFKLESSLPVILVLGGSQGAELINNTVLDALPRLLLNYQVIHQTGVRNYKMVVDRAEVVLSRNPNKLRYVSTAFLNPLSMKMAAGAATIVISRAGSMLFEIASWGVPSILIPITNTNMDHQKRNAFNYARAGACSVVEEMNMTANILSSEIERIIEDKEGYKMMRENAKAFHKPDAAMKIARELVDIALSHESR</sequence>
<name>A0A1F6VFY8_9BACT</name>
<evidence type="ECO:0000256" key="9">
    <source>
        <dbReference type="ARBA" id="ARBA00023316"/>
    </source>
</evidence>
<comment type="catalytic activity">
    <reaction evidence="10">
        <text>di-trans,octa-cis-undecaprenyl diphospho-N-acetyl-alpha-D-muramoyl-L-alanyl-D-glutamyl-meso-2,6-diaminopimeloyl-D-alanyl-D-alanine + UDP-N-acetyl-alpha-D-glucosamine = di-trans,octa-cis-undecaprenyl diphospho-[N-acetyl-alpha-D-glucosaminyl-(1-&gt;4)]-N-acetyl-alpha-D-muramoyl-L-alanyl-D-glutamyl-meso-2,6-diaminopimeloyl-D-alanyl-D-alanine + UDP + H(+)</text>
        <dbReference type="Rhea" id="RHEA:31227"/>
        <dbReference type="ChEBI" id="CHEBI:15378"/>
        <dbReference type="ChEBI" id="CHEBI:57705"/>
        <dbReference type="ChEBI" id="CHEBI:58223"/>
        <dbReference type="ChEBI" id="CHEBI:61387"/>
        <dbReference type="ChEBI" id="CHEBI:61388"/>
        <dbReference type="EC" id="2.4.1.227"/>
    </reaction>
</comment>
<proteinExistence type="inferred from homology"/>
<dbReference type="GO" id="GO:0071555">
    <property type="term" value="P:cell wall organization"/>
    <property type="evidence" value="ECO:0007669"/>
    <property type="project" value="UniProtKB-KW"/>
</dbReference>
<dbReference type="InterPro" id="IPR006009">
    <property type="entry name" value="GlcNAc_MurG"/>
</dbReference>
<dbReference type="GO" id="GO:0009252">
    <property type="term" value="P:peptidoglycan biosynthetic process"/>
    <property type="evidence" value="ECO:0007669"/>
    <property type="project" value="UniProtKB-UniRule"/>
</dbReference>
<dbReference type="Proteomes" id="UP000178235">
    <property type="component" value="Unassembled WGS sequence"/>
</dbReference>
<comment type="caution">
    <text evidence="13">The sequence shown here is derived from an EMBL/GenBank/DDBJ whole genome shotgun (WGS) entry which is preliminary data.</text>
</comment>
<dbReference type="InterPro" id="IPR007235">
    <property type="entry name" value="Glyco_trans_28_C"/>
</dbReference>
<keyword evidence="9 10" id="KW-0961">Cell wall biogenesis/degradation</keyword>
<dbReference type="GO" id="GO:0051301">
    <property type="term" value="P:cell division"/>
    <property type="evidence" value="ECO:0007669"/>
    <property type="project" value="UniProtKB-KW"/>
</dbReference>
<keyword evidence="8 10" id="KW-0131">Cell cycle</keyword>
<dbReference type="AlphaFoldDB" id="A0A1F6VFY8"/>
<dbReference type="HAMAP" id="MF_00033">
    <property type="entry name" value="MurG"/>
    <property type="match status" value="1"/>
</dbReference>
<evidence type="ECO:0000256" key="6">
    <source>
        <dbReference type="ARBA" id="ARBA00022984"/>
    </source>
</evidence>
<keyword evidence="6 10" id="KW-0573">Peptidoglycan synthesis</keyword>
<feature type="domain" description="Glycosyltransferase family 28 N-terminal" evidence="11">
    <location>
        <begin position="3"/>
        <end position="150"/>
    </location>
</feature>
<feature type="binding site" evidence="10">
    <location>
        <position position="308"/>
    </location>
    <ligand>
        <name>UDP-N-acetyl-alpha-D-glucosamine</name>
        <dbReference type="ChEBI" id="CHEBI:57705"/>
    </ligand>
</feature>
<dbReference type="GO" id="GO:0051991">
    <property type="term" value="F:UDP-N-acetyl-D-glucosamine:N-acetylmuramoyl-L-alanyl-D-glutamyl-meso-2,6-diaminopimelyl-D-alanyl-D-alanine-diphosphoundecaprenol 4-beta-N-acetylglucosaminlytransferase activity"/>
    <property type="evidence" value="ECO:0007669"/>
    <property type="project" value="RHEA"/>
</dbReference>
<evidence type="ECO:0000313" key="13">
    <source>
        <dbReference type="EMBL" id="OGI68571.1"/>
    </source>
</evidence>
<evidence type="ECO:0000256" key="10">
    <source>
        <dbReference type="HAMAP-Rule" id="MF_00033"/>
    </source>
</evidence>
<comment type="subcellular location">
    <subcellularLocation>
        <location evidence="10">Cell membrane</location>
        <topology evidence="10">Peripheral membrane protein</topology>
        <orientation evidence="10">Cytoplasmic side</orientation>
    </subcellularLocation>
</comment>
<protein>
    <recommendedName>
        <fullName evidence="10">UDP-N-acetylglucosamine--N-acetylmuramyl-(pentapeptide) pyrophosphoryl-undecaprenol N-acetylglucosamine transferase</fullName>
        <ecNumber evidence="10">2.4.1.227</ecNumber>
    </recommendedName>
    <alternativeName>
        <fullName evidence="10">Undecaprenyl-PP-MurNAc-pentapeptide-UDPGlcNAc GlcNAc transferase</fullName>
    </alternativeName>
</protein>
<comment type="pathway">
    <text evidence="10">Cell wall biogenesis; peptidoglycan biosynthesis.</text>
</comment>
<feature type="binding site" evidence="10">
    <location>
        <position position="204"/>
    </location>
    <ligand>
        <name>UDP-N-acetyl-alpha-D-glucosamine</name>
        <dbReference type="ChEBI" id="CHEBI:57705"/>
    </ligand>
</feature>
<dbReference type="GO" id="GO:0008360">
    <property type="term" value="P:regulation of cell shape"/>
    <property type="evidence" value="ECO:0007669"/>
    <property type="project" value="UniProtKB-KW"/>
</dbReference>
<comment type="function">
    <text evidence="10">Cell wall formation. Catalyzes the transfer of a GlcNAc subunit on undecaprenyl-pyrophosphoryl-MurNAc-pentapeptide (lipid intermediate I) to form undecaprenyl-pyrophosphoryl-MurNAc-(pentapeptide)GlcNAc (lipid intermediate II).</text>
</comment>
<feature type="binding site" evidence="10">
    <location>
        <position position="173"/>
    </location>
    <ligand>
        <name>UDP-N-acetyl-alpha-D-glucosamine</name>
        <dbReference type="ChEBI" id="CHEBI:57705"/>
    </ligand>
</feature>
<dbReference type="GO" id="GO:0005975">
    <property type="term" value="P:carbohydrate metabolic process"/>
    <property type="evidence" value="ECO:0007669"/>
    <property type="project" value="InterPro"/>
</dbReference>
<comment type="caution">
    <text evidence="10">Lacks conserved residue(s) required for the propagation of feature annotation.</text>
</comment>
<evidence type="ECO:0000256" key="8">
    <source>
        <dbReference type="ARBA" id="ARBA00023306"/>
    </source>
</evidence>
<feature type="domain" description="Glycosyl transferase family 28 C-terminal" evidence="12">
    <location>
        <begin position="197"/>
        <end position="364"/>
    </location>
</feature>
<keyword evidence="3 10" id="KW-0328">Glycosyltransferase</keyword>
<evidence type="ECO:0000256" key="2">
    <source>
        <dbReference type="ARBA" id="ARBA00022618"/>
    </source>
</evidence>
<feature type="binding site" evidence="10">
    <location>
        <begin position="10"/>
        <end position="12"/>
    </location>
    <ligand>
        <name>UDP-N-acetyl-alpha-D-glucosamine</name>
        <dbReference type="ChEBI" id="CHEBI:57705"/>
    </ligand>
</feature>
<dbReference type="Gene3D" id="3.40.50.2000">
    <property type="entry name" value="Glycogen Phosphorylase B"/>
    <property type="match status" value="2"/>
</dbReference>
<reference evidence="13 14" key="1">
    <citation type="journal article" date="2016" name="Nat. Commun.">
        <title>Thousands of microbial genomes shed light on interconnected biogeochemical processes in an aquifer system.</title>
        <authorList>
            <person name="Anantharaman K."/>
            <person name="Brown C.T."/>
            <person name="Hug L.A."/>
            <person name="Sharon I."/>
            <person name="Castelle C.J."/>
            <person name="Probst A.J."/>
            <person name="Thomas B.C."/>
            <person name="Singh A."/>
            <person name="Wilkins M.J."/>
            <person name="Karaoz U."/>
            <person name="Brodie E.L."/>
            <person name="Williams K.H."/>
            <person name="Hubbard S.S."/>
            <person name="Banfield J.F."/>
        </authorList>
    </citation>
    <scope>NUCLEOTIDE SEQUENCE [LARGE SCALE GENOMIC DNA]</scope>
</reference>
<dbReference type="GO" id="GO:0050511">
    <property type="term" value="F:undecaprenyldiphospho-muramoylpentapeptide beta-N-acetylglucosaminyltransferase activity"/>
    <property type="evidence" value="ECO:0007669"/>
    <property type="project" value="UniProtKB-UniRule"/>
</dbReference>
<dbReference type="CDD" id="cd03785">
    <property type="entry name" value="GT28_MurG"/>
    <property type="match status" value="1"/>
</dbReference>
<evidence type="ECO:0000256" key="1">
    <source>
        <dbReference type="ARBA" id="ARBA00022475"/>
    </source>
</evidence>
<evidence type="ECO:0000256" key="4">
    <source>
        <dbReference type="ARBA" id="ARBA00022679"/>
    </source>
</evidence>
<dbReference type="EMBL" id="MFTS01000003">
    <property type="protein sequence ID" value="OGI68571.1"/>
    <property type="molecule type" value="Genomic_DNA"/>
</dbReference>
<comment type="similarity">
    <text evidence="10">Belongs to the glycosyltransferase 28 family. MurG subfamily.</text>
</comment>
<evidence type="ECO:0000256" key="5">
    <source>
        <dbReference type="ARBA" id="ARBA00022960"/>
    </source>
</evidence>
<evidence type="ECO:0000259" key="12">
    <source>
        <dbReference type="Pfam" id="PF04101"/>
    </source>
</evidence>
<dbReference type="UniPathway" id="UPA00219"/>
<keyword evidence="2 10" id="KW-0132">Cell division</keyword>
<dbReference type="SUPFAM" id="SSF53756">
    <property type="entry name" value="UDP-Glycosyltransferase/glycogen phosphorylase"/>
    <property type="match status" value="1"/>
</dbReference>
<dbReference type="PANTHER" id="PTHR21015:SF22">
    <property type="entry name" value="GLYCOSYLTRANSFERASE"/>
    <property type="match status" value="1"/>
</dbReference>
<dbReference type="Pfam" id="PF03033">
    <property type="entry name" value="Glyco_transf_28"/>
    <property type="match status" value="1"/>
</dbReference>
<keyword evidence="1 10" id="KW-1003">Cell membrane</keyword>
<dbReference type="EC" id="2.4.1.227" evidence="10"/>
<dbReference type="InterPro" id="IPR004276">
    <property type="entry name" value="GlycoTrans_28_N"/>
</dbReference>
<evidence type="ECO:0000256" key="7">
    <source>
        <dbReference type="ARBA" id="ARBA00023136"/>
    </source>
</evidence>
<dbReference type="PANTHER" id="PTHR21015">
    <property type="entry name" value="UDP-N-ACETYLGLUCOSAMINE--N-ACETYLMURAMYL-(PENTAPEPTIDE) PYROPHOSPHORYL-UNDECAPRENOL N-ACETYLGLUCOSAMINE TRANSFERASE 1"/>
    <property type="match status" value="1"/>
</dbReference>
<keyword evidence="7 10" id="KW-0472">Membrane</keyword>
<organism evidence="13 14">
    <name type="scientific">Candidatus Nomurabacteria bacterium RIFCSPHIGHO2_01_FULL_42_15</name>
    <dbReference type="NCBI Taxonomy" id="1801742"/>
    <lineage>
        <taxon>Bacteria</taxon>
        <taxon>Candidatus Nomuraibacteriota</taxon>
    </lineage>
</organism>